<dbReference type="AlphaFoldDB" id="A0AB74DGN7"/>
<evidence type="ECO:0000313" key="2">
    <source>
        <dbReference type="Proteomes" id="UP000273734"/>
    </source>
</evidence>
<gene>
    <name evidence="1" type="ORF">DF015_05025</name>
</gene>
<protein>
    <submittedName>
        <fullName evidence="1">Uncharacterized protein</fullName>
    </submittedName>
</protein>
<reference evidence="1 2" key="1">
    <citation type="submission" date="2018-08" db="EMBL/GenBank/DDBJ databases">
        <title>Comparative analysis of Burkholderia isolates from Puerto Rico.</title>
        <authorList>
            <person name="Hall C."/>
            <person name="Sahl J."/>
            <person name="Wagner D."/>
        </authorList>
    </citation>
    <scope>NUCLEOTIDE SEQUENCE [LARGE SCALE GENOMIC DNA]</scope>
    <source>
        <strain evidence="1 2">Bp8964</strain>
    </source>
</reference>
<name>A0AB74DGN7_9BURK</name>
<comment type="caution">
    <text evidence="1">The sequence shown here is derived from an EMBL/GenBank/DDBJ whole genome shotgun (WGS) entry which is preliminary data.</text>
</comment>
<dbReference type="EMBL" id="QTNY01000003">
    <property type="protein sequence ID" value="RQP82683.1"/>
    <property type="molecule type" value="Genomic_DNA"/>
</dbReference>
<proteinExistence type="predicted"/>
<accession>A0AB74DGN7</accession>
<dbReference type="Proteomes" id="UP000273734">
    <property type="component" value="Unassembled WGS sequence"/>
</dbReference>
<organism evidence="1 2">
    <name type="scientific">Burkholderia ubonensis</name>
    <dbReference type="NCBI Taxonomy" id="101571"/>
    <lineage>
        <taxon>Bacteria</taxon>
        <taxon>Pseudomonadati</taxon>
        <taxon>Pseudomonadota</taxon>
        <taxon>Betaproteobacteria</taxon>
        <taxon>Burkholderiales</taxon>
        <taxon>Burkholderiaceae</taxon>
        <taxon>Burkholderia</taxon>
        <taxon>Burkholderia cepacia complex</taxon>
    </lineage>
</organism>
<evidence type="ECO:0000313" key="1">
    <source>
        <dbReference type="EMBL" id="RQP82683.1"/>
    </source>
</evidence>
<sequence>MRVEIGSHLRFIRWRARGPRVQNVVCRDHSSVRRAANAVSVAGRFISGPGYRNGEAGGGRGAIQCRP</sequence>